<dbReference type="Gene3D" id="3.30.2310.20">
    <property type="entry name" value="RelE-like"/>
    <property type="match status" value="1"/>
</dbReference>
<keyword evidence="4" id="KW-1185">Reference proteome</keyword>
<reference evidence="3 4" key="1">
    <citation type="submission" date="2016-02" db="EMBL/GenBank/DDBJ databases">
        <title>Draft genome sequence of Thermodesulfatator sp. S606.</title>
        <authorList>
            <person name="Lai Q."/>
            <person name="Cao J."/>
            <person name="Dupont S."/>
            <person name="Shao Z."/>
            <person name="Jebbar M."/>
            <person name="Alain K."/>
        </authorList>
    </citation>
    <scope>NUCLEOTIDE SEQUENCE [LARGE SCALE GENOMIC DNA]</scope>
    <source>
        <strain evidence="3 4">S606</strain>
    </source>
</reference>
<gene>
    <name evidence="3" type="ORF">TH606_02175</name>
</gene>
<dbReference type="InterPro" id="IPR035093">
    <property type="entry name" value="RelE/ParE_toxin_dom_sf"/>
</dbReference>
<protein>
    <recommendedName>
        <fullName evidence="5">Toxin Y4kP</fullName>
    </recommendedName>
</protein>
<dbReference type="NCBIfam" id="TIGR02385">
    <property type="entry name" value="RelE_StbE"/>
    <property type="match status" value="1"/>
</dbReference>
<dbReference type="Proteomes" id="UP000076964">
    <property type="component" value="Unassembled WGS sequence"/>
</dbReference>
<dbReference type="Pfam" id="PF05016">
    <property type="entry name" value="ParE_toxin"/>
    <property type="match status" value="1"/>
</dbReference>
<comment type="caution">
    <text evidence="3">The sequence shown here is derived from an EMBL/GenBank/DDBJ whole genome shotgun (WGS) entry which is preliminary data.</text>
</comment>
<dbReference type="AlphaFoldDB" id="A0A177E8X7"/>
<keyword evidence="2" id="KW-1277">Toxin-antitoxin system</keyword>
<evidence type="ECO:0000313" key="3">
    <source>
        <dbReference type="EMBL" id="OAG28407.1"/>
    </source>
</evidence>
<dbReference type="RefSeq" id="WP_068541057.1">
    <property type="nucleotide sequence ID" value="NZ_LSFI01000006.1"/>
</dbReference>
<dbReference type="PANTHER" id="PTHR33755:SF6">
    <property type="entry name" value="PLASMID STABILIZATION SYSTEM PROTEIN"/>
    <property type="match status" value="1"/>
</dbReference>
<evidence type="ECO:0000313" key="4">
    <source>
        <dbReference type="Proteomes" id="UP000076964"/>
    </source>
</evidence>
<evidence type="ECO:0000256" key="2">
    <source>
        <dbReference type="ARBA" id="ARBA00022649"/>
    </source>
</evidence>
<proteinExistence type="inferred from homology"/>
<evidence type="ECO:0008006" key="5">
    <source>
        <dbReference type="Google" id="ProtNLM"/>
    </source>
</evidence>
<dbReference type="InterPro" id="IPR007712">
    <property type="entry name" value="RelE/ParE_toxin"/>
</dbReference>
<dbReference type="OrthoDB" id="595470at2"/>
<dbReference type="EMBL" id="LSFI01000006">
    <property type="protein sequence ID" value="OAG28407.1"/>
    <property type="molecule type" value="Genomic_DNA"/>
</dbReference>
<organism evidence="3 4">
    <name type="scientific">Thermodesulfatator autotrophicus</name>
    <dbReference type="NCBI Taxonomy" id="1795632"/>
    <lineage>
        <taxon>Bacteria</taxon>
        <taxon>Pseudomonadati</taxon>
        <taxon>Thermodesulfobacteriota</taxon>
        <taxon>Thermodesulfobacteria</taxon>
        <taxon>Thermodesulfobacteriales</taxon>
        <taxon>Thermodesulfatatoraceae</taxon>
        <taxon>Thermodesulfatator</taxon>
    </lineage>
</organism>
<dbReference type="PANTHER" id="PTHR33755">
    <property type="entry name" value="TOXIN PARE1-RELATED"/>
    <property type="match status" value="1"/>
</dbReference>
<sequence>MSKASLKWLRLALRDLDKIASYIAKDNPTAAQKVVQRIYEVALNLRDYPALGRLGRVPGTRELIISGFPFILVYRVKGRRVEILRVLHGARKWPPDKNNF</sequence>
<name>A0A177E8X7_9BACT</name>
<dbReference type="InterPro" id="IPR051803">
    <property type="entry name" value="TA_system_RelE-like_toxin"/>
</dbReference>
<dbReference type="STRING" id="1795632.TH606_02175"/>
<evidence type="ECO:0000256" key="1">
    <source>
        <dbReference type="ARBA" id="ARBA00006226"/>
    </source>
</evidence>
<accession>A0A177E8X7</accession>
<comment type="similarity">
    <text evidence="1">Belongs to the RelE toxin family.</text>
</comment>